<dbReference type="Pfam" id="PF08387">
    <property type="entry name" value="FBD"/>
    <property type="match status" value="1"/>
</dbReference>
<dbReference type="SMART" id="SM00579">
    <property type="entry name" value="FBD"/>
    <property type="match status" value="1"/>
</dbReference>
<keyword evidence="3" id="KW-1185">Reference proteome</keyword>
<protein>
    <recommendedName>
        <fullName evidence="1">FBD domain-containing protein</fullName>
    </recommendedName>
</protein>
<feature type="domain" description="FBD" evidence="1">
    <location>
        <begin position="186"/>
        <end position="259"/>
    </location>
</feature>
<evidence type="ECO:0000313" key="2">
    <source>
        <dbReference type="EMBL" id="RZC63208.1"/>
    </source>
</evidence>
<reference evidence="2 3" key="1">
    <citation type="journal article" date="2018" name="Science">
        <title>The opium poppy genome and morphinan production.</title>
        <authorList>
            <person name="Guo L."/>
            <person name="Winzer T."/>
            <person name="Yang X."/>
            <person name="Li Y."/>
            <person name="Ning Z."/>
            <person name="He Z."/>
            <person name="Teodor R."/>
            <person name="Lu Y."/>
            <person name="Bowser T.A."/>
            <person name="Graham I.A."/>
            <person name="Ye K."/>
        </authorList>
    </citation>
    <scope>NUCLEOTIDE SEQUENCE [LARGE SCALE GENOMIC DNA]</scope>
    <source>
        <strain evidence="3">cv. HN1</strain>
        <tissue evidence="2">Leaves</tissue>
    </source>
</reference>
<dbReference type="AlphaFoldDB" id="A0A4Y7JTT6"/>
<dbReference type="Proteomes" id="UP000316621">
    <property type="component" value="Chromosome 5"/>
</dbReference>
<organism evidence="2 3">
    <name type="scientific">Papaver somniferum</name>
    <name type="common">Opium poppy</name>
    <dbReference type="NCBI Taxonomy" id="3469"/>
    <lineage>
        <taxon>Eukaryota</taxon>
        <taxon>Viridiplantae</taxon>
        <taxon>Streptophyta</taxon>
        <taxon>Embryophyta</taxon>
        <taxon>Tracheophyta</taxon>
        <taxon>Spermatophyta</taxon>
        <taxon>Magnoliopsida</taxon>
        <taxon>Ranunculales</taxon>
        <taxon>Papaveraceae</taxon>
        <taxon>Papaveroideae</taxon>
        <taxon>Papaver</taxon>
    </lineage>
</organism>
<dbReference type="InterPro" id="IPR006566">
    <property type="entry name" value="FBD"/>
</dbReference>
<proteinExistence type="predicted"/>
<evidence type="ECO:0000259" key="1">
    <source>
        <dbReference type="SMART" id="SM00579"/>
    </source>
</evidence>
<evidence type="ECO:0000313" key="3">
    <source>
        <dbReference type="Proteomes" id="UP000316621"/>
    </source>
</evidence>
<accession>A0A4Y7JTT6</accession>
<dbReference type="Gramene" id="RZC63208">
    <property type="protein sequence ID" value="RZC63208"/>
    <property type="gene ID" value="C5167_024976"/>
</dbReference>
<dbReference type="EMBL" id="CM010719">
    <property type="protein sequence ID" value="RZC63208.1"/>
    <property type="molecule type" value="Genomic_DNA"/>
</dbReference>
<gene>
    <name evidence="2" type="ORF">C5167_024976</name>
</gene>
<name>A0A4Y7JTT6_PAPSO</name>
<sequence>MALEDRDENENVEVYSRLPSAEKQVYAKRMLKFLGAIYMVRAMRLSPGFLEVLPQAPDLLDCQPPSLCNLQYLVLDMWSTRGCLRAIAYLLKISPRVTQLLLKSKEVTHLPSSSLTWPAMLFLQILYSIYVFHLSHLATFLEHPRCFLFCIYCYSFSLSDLSGVTVWVQSNSADVGDYREAGLLCPGMLSHLRYVQFKEVEGCDAELRLLSFLLENAKVLKKVVLYYRSSAGLPKRVRQVEHKLRAVPTASSSIQLVFKT</sequence>